<evidence type="ECO:0000256" key="1">
    <source>
        <dbReference type="ARBA" id="ARBA00034221"/>
    </source>
</evidence>
<evidence type="ECO:0000256" key="2">
    <source>
        <dbReference type="ARBA" id="ARBA00034301"/>
    </source>
</evidence>
<organism evidence="5 6">
    <name type="scientific">Paenibacillus prosopidis</name>
    <dbReference type="NCBI Taxonomy" id="630520"/>
    <lineage>
        <taxon>Bacteria</taxon>
        <taxon>Bacillati</taxon>
        <taxon>Bacillota</taxon>
        <taxon>Bacilli</taxon>
        <taxon>Bacillales</taxon>
        <taxon>Paenibacillaceae</taxon>
        <taxon>Paenibacillus</taxon>
    </lineage>
</organism>
<dbReference type="EMBL" id="QPJD01000005">
    <property type="protein sequence ID" value="RCW48968.1"/>
    <property type="molecule type" value="Genomic_DNA"/>
</dbReference>
<dbReference type="RefSeq" id="WP_114379720.1">
    <property type="nucleotide sequence ID" value="NZ_QPJD01000005.1"/>
</dbReference>
<proteinExistence type="predicted"/>
<evidence type="ECO:0000313" key="6">
    <source>
        <dbReference type="Proteomes" id="UP000252415"/>
    </source>
</evidence>
<dbReference type="PANTHER" id="PTHR43546:SF3">
    <property type="entry name" value="UPF0173 METAL-DEPENDENT HYDROLASE MJ1163"/>
    <property type="match status" value="1"/>
</dbReference>
<sequence length="245" mass="26602">MNIQKLPWAGIRLISGTTAIVIDPLFNFPSKFGQPHDSLYPLDEFGAVDAVLITHQHGDHFDPEAIATYYGEDIPVYVPAEALHLTSSGKLKDIRGVFPEDSFQVGAFTVTAAQSVDGVGDPQVAWIVEDGEKKVIHCGDTLWHGYWWKFAKTFGPFDAACLPVNGAVIELPGLTPSGQPICLTPEQAVSAANILGANTLIPIHYGTIHHPPVYQQAPNLLDRLRTAAKNTMKLAILDVKDTITL</sequence>
<dbReference type="Pfam" id="PF12706">
    <property type="entry name" value="Lactamase_B_2"/>
    <property type="match status" value="1"/>
</dbReference>
<dbReference type="InterPro" id="IPR001279">
    <property type="entry name" value="Metallo-B-lactamas"/>
</dbReference>
<dbReference type="Proteomes" id="UP000252415">
    <property type="component" value="Unassembled WGS sequence"/>
</dbReference>
<dbReference type="InterPro" id="IPR050114">
    <property type="entry name" value="UPF0173_UPF0282_UlaG_hydrolase"/>
</dbReference>
<feature type="domain" description="Metallo-beta-lactamase" evidence="4">
    <location>
        <begin position="19"/>
        <end position="205"/>
    </location>
</feature>
<keyword evidence="6" id="KW-1185">Reference proteome</keyword>
<name>A0A368W3W0_9BACL</name>
<comment type="catalytic activity">
    <reaction evidence="3">
        <text>3',5'-cyclic UMP + H2O = UMP + H(+)</text>
        <dbReference type="Rhea" id="RHEA:70575"/>
        <dbReference type="ChEBI" id="CHEBI:15377"/>
        <dbReference type="ChEBI" id="CHEBI:15378"/>
        <dbReference type="ChEBI" id="CHEBI:57865"/>
        <dbReference type="ChEBI" id="CHEBI:184387"/>
    </reaction>
    <physiologicalReaction direction="left-to-right" evidence="3">
        <dbReference type="Rhea" id="RHEA:70576"/>
    </physiologicalReaction>
</comment>
<dbReference type="OrthoDB" id="9800061at2"/>
<dbReference type="PANTHER" id="PTHR43546">
    <property type="entry name" value="UPF0173 METAL-DEPENDENT HYDROLASE MJ1163-RELATED"/>
    <property type="match status" value="1"/>
</dbReference>
<evidence type="ECO:0000256" key="3">
    <source>
        <dbReference type="ARBA" id="ARBA00048505"/>
    </source>
</evidence>
<dbReference type="InterPro" id="IPR036866">
    <property type="entry name" value="RibonucZ/Hydroxyglut_hydro"/>
</dbReference>
<accession>A0A368W3W0</accession>
<comment type="caution">
    <text evidence="5">The sequence shown here is derived from an EMBL/GenBank/DDBJ whole genome shotgun (WGS) entry which is preliminary data.</text>
</comment>
<dbReference type="AlphaFoldDB" id="A0A368W3W0"/>
<protein>
    <submittedName>
        <fullName evidence="5">L-ascorbate metabolism protein UlaG (Beta-lactamase superfamily)</fullName>
    </submittedName>
</protein>
<dbReference type="Gene3D" id="3.60.15.10">
    <property type="entry name" value="Ribonuclease Z/Hydroxyacylglutathione hydrolase-like"/>
    <property type="match status" value="1"/>
</dbReference>
<gene>
    <name evidence="5" type="ORF">DFP97_105153</name>
</gene>
<dbReference type="SUPFAM" id="SSF56281">
    <property type="entry name" value="Metallo-hydrolase/oxidoreductase"/>
    <property type="match status" value="1"/>
</dbReference>
<comment type="function">
    <text evidence="2">Counteracts the endogenous Pycsar antiviral defense system. Phosphodiesterase that enables metal-dependent hydrolysis of host cyclic nucleotide Pycsar defense signals such as cCMP and cUMP.</text>
</comment>
<evidence type="ECO:0000259" key="4">
    <source>
        <dbReference type="Pfam" id="PF12706"/>
    </source>
</evidence>
<evidence type="ECO:0000313" key="5">
    <source>
        <dbReference type="EMBL" id="RCW48968.1"/>
    </source>
</evidence>
<comment type="catalytic activity">
    <reaction evidence="1">
        <text>3',5'-cyclic CMP + H2O = CMP + H(+)</text>
        <dbReference type="Rhea" id="RHEA:72675"/>
        <dbReference type="ChEBI" id="CHEBI:15377"/>
        <dbReference type="ChEBI" id="CHEBI:15378"/>
        <dbReference type="ChEBI" id="CHEBI:58003"/>
        <dbReference type="ChEBI" id="CHEBI:60377"/>
    </reaction>
    <physiologicalReaction direction="left-to-right" evidence="1">
        <dbReference type="Rhea" id="RHEA:72676"/>
    </physiologicalReaction>
</comment>
<reference evidence="5 6" key="1">
    <citation type="submission" date="2018-07" db="EMBL/GenBank/DDBJ databases">
        <title>Genomic Encyclopedia of Type Strains, Phase III (KMG-III): the genomes of soil and plant-associated and newly described type strains.</title>
        <authorList>
            <person name="Whitman W."/>
        </authorList>
    </citation>
    <scope>NUCLEOTIDE SEQUENCE [LARGE SCALE GENOMIC DNA]</scope>
    <source>
        <strain evidence="5 6">CECT 7506</strain>
    </source>
</reference>